<comment type="caution">
    <text evidence="3">The sequence shown here is derived from an EMBL/GenBank/DDBJ whole genome shotgun (WGS) entry which is preliminary data.</text>
</comment>
<evidence type="ECO:0000256" key="2">
    <source>
        <dbReference type="ARBA" id="ARBA00024195"/>
    </source>
</evidence>
<dbReference type="InterPro" id="IPR051487">
    <property type="entry name" value="Ser/Thr_Proteases_Immune/Dev"/>
</dbReference>
<evidence type="ECO:0000313" key="3">
    <source>
        <dbReference type="EMBL" id="CAF1039921.1"/>
    </source>
</evidence>
<dbReference type="SUPFAM" id="SSF50494">
    <property type="entry name" value="Trypsin-like serine proteases"/>
    <property type="match status" value="2"/>
</dbReference>
<keyword evidence="1" id="KW-1015">Disulfide bond</keyword>
<dbReference type="AlphaFoldDB" id="A0A814JM97"/>
<name>A0A814JM97_9BILA</name>
<evidence type="ECO:0000313" key="4">
    <source>
        <dbReference type="EMBL" id="CAF3810220.1"/>
    </source>
</evidence>
<organism evidence="3 5">
    <name type="scientific">Didymodactylos carnosus</name>
    <dbReference type="NCBI Taxonomy" id="1234261"/>
    <lineage>
        <taxon>Eukaryota</taxon>
        <taxon>Metazoa</taxon>
        <taxon>Spiralia</taxon>
        <taxon>Gnathifera</taxon>
        <taxon>Rotifera</taxon>
        <taxon>Eurotatoria</taxon>
        <taxon>Bdelloidea</taxon>
        <taxon>Philodinida</taxon>
        <taxon>Philodinidae</taxon>
        <taxon>Didymodactylos</taxon>
    </lineage>
</organism>
<keyword evidence="5" id="KW-1185">Reference proteome</keyword>
<accession>A0A814JM97</accession>
<dbReference type="InterPro" id="IPR009003">
    <property type="entry name" value="Peptidase_S1_PA"/>
</dbReference>
<protein>
    <recommendedName>
        <fullName evidence="6">Peptidase S1 domain-containing protein</fullName>
    </recommendedName>
</protein>
<dbReference type="Proteomes" id="UP000681722">
    <property type="component" value="Unassembled WGS sequence"/>
</dbReference>
<evidence type="ECO:0000313" key="5">
    <source>
        <dbReference type="Proteomes" id="UP000663829"/>
    </source>
</evidence>
<proteinExistence type="inferred from homology"/>
<evidence type="ECO:0008006" key="6">
    <source>
        <dbReference type="Google" id="ProtNLM"/>
    </source>
</evidence>
<dbReference type="InterPro" id="IPR043504">
    <property type="entry name" value="Peptidase_S1_PA_chymotrypsin"/>
</dbReference>
<dbReference type="EMBL" id="CAJOBC010004001">
    <property type="protein sequence ID" value="CAF3810220.1"/>
    <property type="molecule type" value="Genomic_DNA"/>
</dbReference>
<evidence type="ECO:0000256" key="1">
    <source>
        <dbReference type="ARBA" id="ARBA00023157"/>
    </source>
</evidence>
<comment type="similarity">
    <text evidence="2">Belongs to the peptidase S1 family. CLIP subfamily.</text>
</comment>
<dbReference type="PANTHER" id="PTHR24256">
    <property type="entry name" value="TRYPTASE-RELATED"/>
    <property type="match status" value="1"/>
</dbReference>
<dbReference type="Proteomes" id="UP000663829">
    <property type="component" value="Unassembled WGS sequence"/>
</dbReference>
<dbReference type="Gene3D" id="2.40.10.10">
    <property type="entry name" value="Trypsin-like serine proteases"/>
    <property type="match status" value="1"/>
</dbReference>
<reference evidence="3" key="1">
    <citation type="submission" date="2021-02" db="EMBL/GenBank/DDBJ databases">
        <authorList>
            <person name="Nowell W R."/>
        </authorList>
    </citation>
    <scope>NUCLEOTIDE SEQUENCE</scope>
</reference>
<dbReference type="EMBL" id="CAJNOQ010004001">
    <property type="protein sequence ID" value="CAF1039921.1"/>
    <property type="molecule type" value="Genomic_DNA"/>
</dbReference>
<gene>
    <name evidence="3" type="ORF">GPM918_LOCUS15723</name>
    <name evidence="4" type="ORF">SRO942_LOCUS15723</name>
</gene>
<sequence length="483" mass="56420">MNTAAGVTRGKYIKTYEFDTLPYHNGKRLTNSDVDQCMQENRPLNELYKQRTKQKLPVLNTGDSGGPLMCLITVNGVQKWVQYGVYIRSVARNSKVTNITYKLLNARLTNITYFLNKIREVIQKTNDHIQKIFLMNIPEKKTATLAYRSYTVKDESSTSDNILSWCQTDGEIVSSAPLDRIKLDETWQSCCGYSPRTYIYSNDPRFKGTKYYHDRVKRISYGRFTSVGDWSWSIQIETNKQDLCKLDWIKVWARHRGQTNNIDSVQNVERVYYQFSSDEQIDFVILKLFKPFKFDSLNQPVCLPSSFQNKLAVDLIRQTQICIQTGYGHKYHDNDRRQTDVERYSESDLEVAIENLQFSSIKHMFNVLPFKNNVLVNREDFKAFHDKSLDDLNKYRDKLQIPRIQHGDYGAPLMCLSEVNGRQKWVQYGITGSAEEIYFHSRPQTKFRSLVGRITNVTYILDKIREVMRLTNNEMNSNSLKLS</sequence>